<organism evidence="4 5">
    <name type="scientific">Herminiimonas contaminans</name>
    <dbReference type="NCBI Taxonomy" id="1111140"/>
    <lineage>
        <taxon>Bacteria</taxon>
        <taxon>Pseudomonadati</taxon>
        <taxon>Pseudomonadota</taxon>
        <taxon>Betaproteobacteria</taxon>
        <taxon>Burkholderiales</taxon>
        <taxon>Oxalobacteraceae</taxon>
        <taxon>Herminiimonas</taxon>
    </lineage>
</organism>
<feature type="domain" description="D-serine dehydratase-like" evidence="3">
    <location>
        <begin position="272"/>
        <end position="363"/>
    </location>
</feature>
<dbReference type="SUPFAM" id="SSF51419">
    <property type="entry name" value="PLP-binding barrel"/>
    <property type="match status" value="1"/>
</dbReference>
<keyword evidence="5" id="KW-1185">Reference proteome</keyword>
<proteinExistence type="inferred from homology"/>
<dbReference type="RefSeq" id="WP_195875178.1">
    <property type="nucleotide sequence ID" value="NZ_JADOEL010000004.1"/>
</dbReference>
<dbReference type="InterPro" id="IPR042208">
    <property type="entry name" value="D-ser_dehydrat-like_sf"/>
</dbReference>
<dbReference type="InterPro" id="IPR051466">
    <property type="entry name" value="D-amino_acid_metab_enzyme"/>
</dbReference>
<dbReference type="SMART" id="SM01119">
    <property type="entry name" value="D-ser_dehydrat"/>
    <property type="match status" value="1"/>
</dbReference>
<dbReference type="Pfam" id="PF01168">
    <property type="entry name" value="Ala_racemase_N"/>
    <property type="match status" value="1"/>
</dbReference>
<sequence length="380" mass="40324">MKDVSALKPPPFARIGDSISLVSTPALVLDLDAFDANTQRMAELARRHGVALRPHAKAHKSTAIALRQLELGAVGVCCQKMSEAYPFVAKGVLSIHISNEFVGADKVAMAVELANYVRLSVCVDHPAQVDALGRAATQAGVVITVLPEVDIGQGRCGVKGNDALAALVDRIALYAGLRFGGLQAYHGGIQHLSTWEQRKEAAANAAHATAQYVQFLAARGIQCEVITGGGTGTAEFDVSSGVYTEIQPGSYVFMDGDYGSKDWLGGWKPAHSLYIASTVMSTAKPGLAVCDVGLKGVAVDSGLPVLRPGDHGGHLQYKAANDEHGILQIAAGDTQDYLGSRVYLIPGHCDPTANLYQQYVGYRRDVVECIWEIDARGLSQ</sequence>
<dbReference type="EMBL" id="JADOEL010000004">
    <property type="protein sequence ID" value="MBF8177562.1"/>
    <property type="molecule type" value="Genomic_DNA"/>
</dbReference>
<evidence type="ECO:0000259" key="3">
    <source>
        <dbReference type="SMART" id="SM01119"/>
    </source>
</evidence>
<accession>A0ABS0ERU5</accession>
<reference evidence="4 5" key="1">
    <citation type="submission" date="2020-11" db="EMBL/GenBank/DDBJ databases">
        <title>WGS of Herminiimonas contaminans strain Marseille-Q4544 isolated from planarians Schmidtea mediterranea.</title>
        <authorList>
            <person name="Kangale L."/>
        </authorList>
    </citation>
    <scope>NUCLEOTIDE SEQUENCE [LARGE SCALE GENOMIC DNA]</scope>
    <source>
        <strain evidence="4 5">Marseille-Q4544</strain>
    </source>
</reference>
<evidence type="ECO:0000256" key="2">
    <source>
        <dbReference type="ARBA" id="ARBA00023239"/>
    </source>
</evidence>
<dbReference type="Gene3D" id="2.40.37.20">
    <property type="entry name" value="D-serine dehydratase-like domain"/>
    <property type="match status" value="1"/>
</dbReference>
<comment type="similarity">
    <text evidence="1">Belongs to the DSD1 family.</text>
</comment>
<dbReference type="InterPro" id="IPR026956">
    <property type="entry name" value="D-ser_dehydrat-like_dom"/>
</dbReference>
<evidence type="ECO:0000313" key="4">
    <source>
        <dbReference type="EMBL" id="MBF8177562.1"/>
    </source>
</evidence>
<protein>
    <submittedName>
        <fullName evidence="4">DSD1 family PLP-dependent enzyme</fullName>
    </submittedName>
</protein>
<dbReference type="PANTHER" id="PTHR28004:SF2">
    <property type="entry name" value="D-SERINE DEHYDRATASE"/>
    <property type="match status" value="1"/>
</dbReference>
<dbReference type="Gene3D" id="3.20.20.10">
    <property type="entry name" value="Alanine racemase"/>
    <property type="match status" value="1"/>
</dbReference>
<dbReference type="InterPro" id="IPR029066">
    <property type="entry name" value="PLP-binding_barrel"/>
</dbReference>
<name>A0ABS0ERU5_9BURK</name>
<comment type="caution">
    <text evidence="4">The sequence shown here is derived from an EMBL/GenBank/DDBJ whole genome shotgun (WGS) entry which is preliminary data.</text>
</comment>
<evidence type="ECO:0000256" key="1">
    <source>
        <dbReference type="ARBA" id="ARBA00005323"/>
    </source>
</evidence>
<dbReference type="Proteomes" id="UP000657372">
    <property type="component" value="Unassembled WGS sequence"/>
</dbReference>
<keyword evidence="2" id="KW-0456">Lyase</keyword>
<gene>
    <name evidence="4" type="ORF">IXC47_07705</name>
</gene>
<dbReference type="CDD" id="cd06819">
    <property type="entry name" value="PLPDE_III_LS_D-TA"/>
    <property type="match status" value="1"/>
</dbReference>
<evidence type="ECO:0000313" key="5">
    <source>
        <dbReference type="Proteomes" id="UP000657372"/>
    </source>
</evidence>
<dbReference type="InterPro" id="IPR001608">
    <property type="entry name" value="Ala_racemase_N"/>
</dbReference>
<dbReference type="PANTHER" id="PTHR28004">
    <property type="entry name" value="ZGC:162816-RELATED"/>
    <property type="match status" value="1"/>
</dbReference>
<dbReference type="Pfam" id="PF14031">
    <property type="entry name" value="D-ser_dehydrat"/>
    <property type="match status" value="1"/>
</dbReference>